<reference evidence="2 3" key="1">
    <citation type="journal article" date="2019" name="Commun. Biol.">
        <title>The bagworm genome reveals a unique fibroin gene that provides high tensile strength.</title>
        <authorList>
            <person name="Kono N."/>
            <person name="Nakamura H."/>
            <person name="Ohtoshi R."/>
            <person name="Tomita M."/>
            <person name="Numata K."/>
            <person name="Arakawa K."/>
        </authorList>
    </citation>
    <scope>NUCLEOTIDE SEQUENCE [LARGE SCALE GENOMIC DNA]</scope>
</reference>
<evidence type="ECO:0000313" key="3">
    <source>
        <dbReference type="Proteomes" id="UP000299102"/>
    </source>
</evidence>
<feature type="compositionally biased region" description="Polar residues" evidence="1">
    <location>
        <begin position="1"/>
        <end position="15"/>
    </location>
</feature>
<proteinExistence type="predicted"/>
<name>A0A4C1VUW0_EUMVA</name>
<feature type="region of interest" description="Disordered" evidence="1">
    <location>
        <begin position="1"/>
        <end position="33"/>
    </location>
</feature>
<organism evidence="2 3">
    <name type="scientific">Eumeta variegata</name>
    <name type="common">Bagworm moth</name>
    <name type="synonym">Eumeta japonica</name>
    <dbReference type="NCBI Taxonomy" id="151549"/>
    <lineage>
        <taxon>Eukaryota</taxon>
        <taxon>Metazoa</taxon>
        <taxon>Ecdysozoa</taxon>
        <taxon>Arthropoda</taxon>
        <taxon>Hexapoda</taxon>
        <taxon>Insecta</taxon>
        <taxon>Pterygota</taxon>
        <taxon>Neoptera</taxon>
        <taxon>Endopterygota</taxon>
        <taxon>Lepidoptera</taxon>
        <taxon>Glossata</taxon>
        <taxon>Ditrysia</taxon>
        <taxon>Tineoidea</taxon>
        <taxon>Psychidae</taxon>
        <taxon>Oiketicinae</taxon>
        <taxon>Eumeta</taxon>
    </lineage>
</organism>
<keyword evidence="3" id="KW-1185">Reference proteome</keyword>
<dbReference type="EMBL" id="BGZK01000402">
    <property type="protein sequence ID" value="GBP41605.1"/>
    <property type="molecule type" value="Genomic_DNA"/>
</dbReference>
<evidence type="ECO:0000313" key="2">
    <source>
        <dbReference type="EMBL" id="GBP41605.1"/>
    </source>
</evidence>
<evidence type="ECO:0000256" key="1">
    <source>
        <dbReference type="SAM" id="MobiDB-lite"/>
    </source>
</evidence>
<dbReference type="Proteomes" id="UP000299102">
    <property type="component" value="Unassembled WGS sequence"/>
</dbReference>
<protein>
    <submittedName>
        <fullName evidence="2">Uncharacterized protein</fullName>
    </submittedName>
</protein>
<comment type="caution">
    <text evidence="2">The sequence shown here is derived from an EMBL/GenBank/DDBJ whole genome shotgun (WGS) entry which is preliminary data.</text>
</comment>
<dbReference type="AlphaFoldDB" id="A0A4C1VUW0"/>
<gene>
    <name evidence="2" type="ORF">EVAR_34038_1</name>
</gene>
<sequence length="77" mass="8482">MVSFSTVNHETTSGPTHPLDSSPRRALNSDTATAHNSDFYEAGAYARIKIEYRLAALRPRSDESSAEVATILLRKCE</sequence>
<accession>A0A4C1VUW0</accession>